<accession>A0A4S4MM30</accession>
<proteinExistence type="predicted"/>
<reference evidence="2 3" key="1">
    <citation type="submission" date="2019-02" db="EMBL/GenBank/DDBJ databases">
        <title>Genome sequencing of the rare red list fungi Antrodiella citrinella (Flaviporus citrinellus).</title>
        <authorList>
            <person name="Buettner E."/>
            <person name="Kellner H."/>
        </authorList>
    </citation>
    <scope>NUCLEOTIDE SEQUENCE [LARGE SCALE GENOMIC DNA]</scope>
    <source>
        <strain evidence="2 3">DSM 108506</strain>
    </source>
</reference>
<keyword evidence="3" id="KW-1185">Reference proteome</keyword>
<gene>
    <name evidence="2" type="ORF">EUX98_g7214</name>
</gene>
<feature type="region of interest" description="Disordered" evidence="1">
    <location>
        <begin position="1"/>
        <end position="83"/>
    </location>
</feature>
<dbReference type="EMBL" id="SGPM01000292">
    <property type="protein sequence ID" value="THH26966.1"/>
    <property type="molecule type" value="Genomic_DNA"/>
</dbReference>
<feature type="compositionally biased region" description="Basic and acidic residues" evidence="1">
    <location>
        <begin position="52"/>
        <end position="64"/>
    </location>
</feature>
<comment type="caution">
    <text evidence="2">The sequence shown here is derived from an EMBL/GenBank/DDBJ whole genome shotgun (WGS) entry which is preliminary data.</text>
</comment>
<evidence type="ECO:0000313" key="3">
    <source>
        <dbReference type="Proteomes" id="UP000308730"/>
    </source>
</evidence>
<name>A0A4S4MM30_9APHY</name>
<dbReference type="Proteomes" id="UP000308730">
    <property type="component" value="Unassembled WGS sequence"/>
</dbReference>
<sequence length="118" mass="13144">MDDDSGSGVDAADSEEFEPVPQQQRPSAKALGKRRVVEPDESDSQFDPDDMFYEHNNDSRHSEPLDDADSDGDGNGLRQKRSVQYVYDAAAEKTRERIREGRLHLAETNATALVAIVH</sequence>
<dbReference type="AlphaFoldDB" id="A0A4S4MM30"/>
<organism evidence="2 3">
    <name type="scientific">Antrodiella citrinella</name>
    <dbReference type="NCBI Taxonomy" id="2447956"/>
    <lineage>
        <taxon>Eukaryota</taxon>
        <taxon>Fungi</taxon>
        <taxon>Dikarya</taxon>
        <taxon>Basidiomycota</taxon>
        <taxon>Agaricomycotina</taxon>
        <taxon>Agaricomycetes</taxon>
        <taxon>Polyporales</taxon>
        <taxon>Steccherinaceae</taxon>
        <taxon>Antrodiella</taxon>
    </lineage>
</organism>
<evidence type="ECO:0000313" key="2">
    <source>
        <dbReference type="EMBL" id="THH26966.1"/>
    </source>
</evidence>
<evidence type="ECO:0000256" key="1">
    <source>
        <dbReference type="SAM" id="MobiDB-lite"/>
    </source>
</evidence>
<feature type="compositionally biased region" description="Low complexity" evidence="1">
    <location>
        <begin position="1"/>
        <end position="11"/>
    </location>
</feature>
<feature type="compositionally biased region" description="Acidic residues" evidence="1">
    <location>
        <begin position="39"/>
        <end position="51"/>
    </location>
</feature>
<protein>
    <submittedName>
        <fullName evidence="2">Uncharacterized protein</fullName>
    </submittedName>
</protein>
<dbReference type="OrthoDB" id="10255964at2759"/>